<gene>
    <name evidence="2" type="ORF">SAMN06296416_101111</name>
</gene>
<evidence type="ECO:0000256" key="1">
    <source>
        <dbReference type="SAM" id="SignalP"/>
    </source>
</evidence>
<protein>
    <submittedName>
        <fullName evidence="2">Uncharacterized protein</fullName>
    </submittedName>
</protein>
<dbReference type="Proteomes" id="UP000219374">
    <property type="component" value="Unassembled WGS sequence"/>
</dbReference>
<evidence type="ECO:0000313" key="2">
    <source>
        <dbReference type="EMBL" id="SOD50416.1"/>
    </source>
</evidence>
<proteinExistence type="predicted"/>
<sequence length="203" mass="21883">MPLLRSRAGTLPISLVLSAASAAAIATPVDLPDAAEIEAAFRREVAREPLPGNLLARAMIESIRVNDVAGCAPVGGQLWCIVTVSGGFKFNQHRVLALSRQDGQWRLHPEHDGDLPPPPSPQHAQALMRELASQAQTGGETTAELHRAASELEVAAVRDCDLASQNGSVSCELDYRLHRDAPATVGDFRFRLSGERWQLVEPN</sequence>
<dbReference type="RefSeq" id="WP_097119929.1">
    <property type="nucleotide sequence ID" value="NZ_OCND01000001.1"/>
</dbReference>
<dbReference type="EMBL" id="OCND01000001">
    <property type="protein sequence ID" value="SOD50416.1"/>
    <property type="molecule type" value="Genomic_DNA"/>
</dbReference>
<evidence type="ECO:0000313" key="3">
    <source>
        <dbReference type="Proteomes" id="UP000219374"/>
    </source>
</evidence>
<reference evidence="2 3" key="1">
    <citation type="submission" date="2017-09" db="EMBL/GenBank/DDBJ databases">
        <authorList>
            <person name="Ehlers B."/>
            <person name="Leendertz F.H."/>
        </authorList>
    </citation>
    <scope>NUCLEOTIDE SEQUENCE [LARGE SCALE GENOMIC DNA]</scope>
    <source>
        <strain evidence="2 3">CGMCC 1.10978</strain>
    </source>
</reference>
<keyword evidence="3" id="KW-1185">Reference proteome</keyword>
<feature type="signal peptide" evidence="1">
    <location>
        <begin position="1"/>
        <end position="26"/>
    </location>
</feature>
<dbReference type="AlphaFoldDB" id="A0A286CVI7"/>
<accession>A0A286CVI7</accession>
<name>A0A286CVI7_9GAMM</name>
<feature type="chain" id="PRO_5012560940" evidence="1">
    <location>
        <begin position="27"/>
        <end position="203"/>
    </location>
</feature>
<organism evidence="2 3">
    <name type="scientific">Pseudoxanthomonas wuyuanensis</name>
    <dbReference type="NCBI Taxonomy" id="1073196"/>
    <lineage>
        <taxon>Bacteria</taxon>
        <taxon>Pseudomonadati</taxon>
        <taxon>Pseudomonadota</taxon>
        <taxon>Gammaproteobacteria</taxon>
        <taxon>Lysobacterales</taxon>
        <taxon>Lysobacteraceae</taxon>
        <taxon>Pseudoxanthomonas</taxon>
    </lineage>
</organism>
<keyword evidence="1" id="KW-0732">Signal</keyword>